<feature type="chain" id="PRO_5002822670" evidence="2">
    <location>
        <begin position="25"/>
        <end position="293"/>
    </location>
</feature>
<keyword evidence="5" id="KW-1185">Reference proteome</keyword>
<evidence type="ECO:0000259" key="3">
    <source>
        <dbReference type="PROSITE" id="PS50983"/>
    </source>
</evidence>
<proteinExistence type="predicted"/>
<dbReference type="PROSITE" id="PS50983">
    <property type="entry name" value="FE_B12_PBP"/>
    <property type="match status" value="1"/>
</dbReference>
<gene>
    <name evidence="4" type="ordered locus">Paes_1304</name>
</gene>
<feature type="domain" description="Fe/B12 periplasmic-binding" evidence="3">
    <location>
        <begin position="42"/>
        <end position="293"/>
    </location>
</feature>
<dbReference type="AlphaFoldDB" id="B4S8E2"/>
<name>B4S8E2_PROA2</name>
<dbReference type="eggNOG" id="COG0614">
    <property type="taxonomic scope" value="Bacteria"/>
</dbReference>
<sequence>MNPAPSAPERLLRSLLLLFVLAHAGCTNNSDQNRSAADAKPSIVSLAPSITEMVYAIGAGDQLIGRTSACDYPASALEVQIVGAFGRPSLEMLTSLEPDIVLDADLSDEQMGNRIEKQGIRRQRLTINTPDDIPDALRTIGRVTGNTERADSLASAIENGLQVFRAKTAEKASRPKVYLEIWDDPLWTGGSQSYTSALIGYAGGFNIGDSVPKEYFEISPEWVITENPDIIACMYMSRSISARQKVMARPGWEHINAVRNEKVYDHFDNSVFLRPGPRVLEGIAKLQEIITTP</sequence>
<organism evidence="4 5">
    <name type="scientific">Prosthecochloris aestuarii (strain DSM 271 / SK 413)</name>
    <dbReference type="NCBI Taxonomy" id="290512"/>
    <lineage>
        <taxon>Bacteria</taxon>
        <taxon>Pseudomonadati</taxon>
        <taxon>Chlorobiota</taxon>
        <taxon>Chlorobiia</taxon>
        <taxon>Chlorobiales</taxon>
        <taxon>Chlorobiaceae</taxon>
        <taxon>Prosthecochloris</taxon>
    </lineage>
</organism>
<dbReference type="Gene3D" id="3.40.50.1980">
    <property type="entry name" value="Nitrogenase molybdenum iron protein domain"/>
    <property type="match status" value="2"/>
</dbReference>
<dbReference type="InterPro" id="IPR050902">
    <property type="entry name" value="ABC_Transporter_SBP"/>
</dbReference>
<dbReference type="NCBIfam" id="NF038402">
    <property type="entry name" value="TroA_like"/>
    <property type="match status" value="1"/>
</dbReference>
<dbReference type="GO" id="GO:0071281">
    <property type="term" value="P:cellular response to iron ion"/>
    <property type="evidence" value="ECO:0007669"/>
    <property type="project" value="TreeGrafter"/>
</dbReference>
<dbReference type="EMBL" id="CP001108">
    <property type="protein sequence ID" value="ACF46329.1"/>
    <property type="molecule type" value="Genomic_DNA"/>
</dbReference>
<reference evidence="4" key="1">
    <citation type="submission" date="2008-06" db="EMBL/GenBank/DDBJ databases">
        <title>Complete sequence of chromosome of Prosthecochloris aestuarii DSM 271.</title>
        <authorList>
            <consortium name="US DOE Joint Genome Institute"/>
            <person name="Lucas S."/>
            <person name="Copeland A."/>
            <person name="Lapidus A."/>
            <person name="Glavina del Rio T."/>
            <person name="Dalin E."/>
            <person name="Tice H."/>
            <person name="Bruce D."/>
            <person name="Goodwin L."/>
            <person name="Pitluck S."/>
            <person name="Schmutz J."/>
            <person name="Larimer F."/>
            <person name="Land M."/>
            <person name="Hauser L."/>
            <person name="Kyrpides N."/>
            <person name="Anderson I."/>
            <person name="Liu Z."/>
            <person name="Li T."/>
            <person name="Zhao F."/>
            <person name="Overmann J."/>
            <person name="Bryant D.A."/>
            <person name="Richardson P."/>
        </authorList>
    </citation>
    <scope>NUCLEOTIDE SEQUENCE [LARGE SCALE GENOMIC DNA]</scope>
    <source>
        <strain evidence="4">DSM 271</strain>
    </source>
</reference>
<dbReference type="Pfam" id="PF01497">
    <property type="entry name" value="Peripla_BP_2"/>
    <property type="match status" value="1"/>
</dbReference>
<dbReference type="RefSeq" id="WP_012505864.1">
    <property type="nucleotide sequence ID" value="NC_011059.1"/>
</dbReference>
<dbReference type="HOGENOM" id="CLU_038034_2_8_10"/>
<evidence type="ECO:0000256" key="1">
    <source>
        <dbReference type="ARBA" id="ARBA00022729"/>
    </source>
</evidence>
<dbReference type="SUPFAM" id="SSF53807">
    <property type="entry name" value="Helical backbone' metal receptor"/>
    <property type="match status" value="1"/>
</dbReference>
<dbReference type="PANTHER" id="PTHR30535:SF34">
    <property type="entry name" value="MOLYBDATE-BINDING PROTEIN MOLA"/>
    <property type="match status" value="1"/>
</dbReference>
<keyword evidence="1 2" id="KW-0732">Signal</keyword>
<evidence type="ECO:0000313" key="4">
    <source>
        <dbReference type="EMBL" id="ACF46329.1"/>
    </source>
</evidence>
<dbReference type="PANTHER" id="PTHR30535">
    <property type="entry name" value="VITAMIN B12-BINDING PROTEIN"/>
    <property type="match status" value="1"/>
</dbReference>
<dbReference type="InterPro" id="IPR054828">
    <property type="entry name" value="Vit_B12_bind_prot"/>
</dbReference>
<dbReference type="Proteomes" id="UP000002725">
    <property type="component" value="Chromosome"/>
</dbReference>
<accession>B4S8E2</accession>
<evidence type="ECO:0000256" key="2">
    <source>
        <dbReference type="SAM" id="SignalP"/>
    </source>
</evidence>
<evidence type="ECO:0000313" key="5">
    <source>
        <dbReference type="Proteomes" id="UP000002725"/>
    </source>
</evidence>
<feature type="signal peptide" evidence="2">
    <location>
        <begin position="1"/>
        <end position="24"/>
    </location>
</feature>
<dbReference type="CDD" id="cd01144">
    <property type="entry name" value="BtuF"/>
    <property type="match status" value="1"/>
</dbReference>
<dbReference type="InterPro" id="IPR002491">
    <property type="entry name" value="ABC_transptr_periplasmic_BD"/>
</dbReference>
<dbReference type="STRING" id="290512.Paes_1304"/>
<protein>
    <submittedName>
        <fullName evidence="4">Periplasmic binding protein</fullName>
    </submittedName>
</protein>
<dbReference type="KEGG" id="paa:Paes_1304"/>